<sequence>MGLICSNKAQLGTPSLFEVPFPLSFLGRIEPTTLLESTGKDSAQRIVIAPNGSSPEKISARKQSISNGSVARFPCDVAPAQIGPSKKFEKGASTLVVEGINKSSGKAMSGGSSDGTIGIGGTLYRGGVNKTIRTMLAWDGTIRGGSTNPIRGYPTRSDRVESPTCSGAGLLAGKSQALKQLSKPHRCGPPLTFASCRRGPPINVATSPVATRG</sequence>
<evidence type="ECO:0000313" key="1">
    <source>
        <dbReference type="EMBL" id="MED6189422.1"/>
    </source>
</evidence>
<accession>A0ABU6WU28</accession>
<name>A0ABU6WU28_9FABA</name>
<reference evidence="1 2" key="1">
    <citation type="journal article" date="2023" name="Plants (Basel)">
        <title>Bridging the Gap: Combining Genomics and Transcriptomics Approaches to Understand Stylosanthes scabra, an Orphan Legume from the Brazilian Caatinga.</title>
        <authorList>
            <person name="Ferreira-Neto J.R.C."/>
            <person name="da Silva M.D."/>
            <person name="Binneck E."/>
            <person name="de Melo N.F."/>
            <person name="da Silva R.H."/>
            <person name="de Melo A.L.T.M."/>
            <person name="Pandolfi V."/>
            <person name="Bustamante F.O."/>
            <person name="Brasileiro-Vidal A.C."/>
            <person name="Benko-Iseppon A.M."/>
        </authorList>
    </citation>
    <scope>NUCLEOTIDE SEQUENCE [LARGE SCALE GENOMIC DNA]</scope>
    <source>
        <tissue evidence="1">Leaves</tissue>
    </source>
</reference>
<gene>
    <name evidence="1" type="ORF">PIB30_095805</name>
</gene>
<dbReference type="Proteomes" id="UP001341840">
    <property type="component" value="Unassembled WGS sequence"/>
</dbReference>
<proteinExistence type="predicted"/>
<protein>
    <submittedName>
        <fullName evidence="1">Uncharacterized protein</fullName>
    </submittedName>
</protein>
<organism evidence="1 2">
    <name type="scientific">Stylosanthes scabra</name>
    <dbReference type="NCBI Taxonomy" id="79078"/>
    <lineage>
        <taxon>Eukaryota</taxon>
        <taxon>Viridiplantae</taxon>
        <taxon>Streptophyta</taxon>
        <taxon>Embryophyta</taxon>
        <taxon>Tracheophyta</taxon>
        <taxon>Spermatophyta</taxon>
        <taxon>Magnoliopsida</taxon>
        <taxon>eudicotyledons</taxon>
        <taxon>Gunneridae</taxon>
        <taxon>Pentapetalae</taxon>
        <taxon>rosids</taxon>
        <taxon>fabids</taxon>
        <taxon>Fabales</taxon>
        <taxon>Fabaceae</taxon>
        <taxon>Papilionoideae</taxon>
        <taxon>50 kb inversion clade</taxon>
        <taxon>dalbergioids sensu lato</taxon>
        <taxon>Dalbergieae</taxon>
        <taxon>Pterocarpus clade</taxon>
        <taxon>Stylosanthes</taxon>
    </lineage>
</organism>
<comment type="caution">
    <text evidence="1">The sequence shown here is derived from an EMBL/GenBank/DDBJ whole genome shotgun (WGS) entry which is preliminary data.</text>
</comment>
<evidence type="ECO:0000313" key="2">
    <source>
        <dbReference type="Proteomes" id="UP001341840"/>
    </source>
</evidence>
<keyword evidence="2" id="KW-1185">Reference proteome</keyword>
<dbReference type="EMBL" id="JASCZI010183459">
    <property type="protein sequence ID" value="MED6189422.1"/>
    <property type="molecule type" value="Genomic_DNA"/>
</dbReference>